<gene>
    <name evidence="2" type="ORF">UFOVP1387_33</name>
</gene>
<feature type="region of interest" description="Disordered" evidence="1">
    <location>
        <begin position="186"/>
        <end position="283"/>
    </location>
</feature>
<protein>
    <recommendedName>
        <fullName evidence="3">PA14 domain containing protein</fullName>
    </recommendedName>
</protein>
<evidence type="ECO:0008006" key="3">
    <source>
        <dbReference type="Google" id="ProtNLM"/>
    </source>
</evidence>
<reference evidence="2" key="1">
    <citation type="submission" date="2020-05" db="EMBL/GenBank/DDBJ databases">
        <authorList>
            <person name="Chiriac C."/>
            <person name="Salcher M."/>
            <person name="Ghai R."/>
            <person name="Kavagutti S V."/>
        </authorList>
    </citation>
    <scope>NUCLEOTIDE SEQUENCE</scope>
</reference>
<dbReference type="SUPFAM" id="SSF56988">
    <property type="entry name" value="Anthrax protective antigen"/>
    <property type="match status" value="1"/>
</dbReference>
<organism evidence="2">
    <name type="scientific">uncultured Caudovirales phage</name>
    <dbReference type="NCBI Taxonomy" id="2100421"/>
    <lineage>
        <taxon>Viruses</taxon>
        <taxon>Duplodnaviria</taxon>
        <taxon>Heunggongvirae</taxon>
        <taxon>Uroviricota</taxon>
        <taxon>Caudoviricetes</taxon>
        <taxon>Peduoviridae</taxon>
        <taxon>Maltschvirus</taxon>
        <taxon>Maltschvirus maltsch</taxon>
    </lineage>
</organism>
<evidence type="ECO:0000256" key="1">
    <source>
        <dbReference type="SAM" id="MobiDB-lite"/>
    </source>
</evidence>
<sequence>MIIAPALVLSLWPSSSATAVQTGLAVTGYTIDQIPPVKSDDVYPVCGQGTLDFINATWDYTENEFGACGSDLFMLHYTGSLQIPEHQTIEFWVASDDGGTVQIGTHAWGVWQDQGCSATESGQIDISAGTQPVDAWFYENGGGTCFMLAWNIDGAGWSIVPPEAFTSIPMDTTTTTDQTTTTVLEVSTTALPPTTQATPSNTTTTSDQTTSTTTTTTTSTTTTSTTIPTPPPTAAPPPPVIEMLPPDPEPSPPDTDAAPPDTVSLPPDTEPEPPETVPVDDNNNEVTPEVIAALAVAIDEITSIAPESITPDQITEIVESAAFDLLSDQQVAEIAAVISDAPDEVKDTFESAVNVFDDPALSAYVPKGSVVSVAVRRAIIAVTAVTMAMSVPMPTASSTSSADRSRKLQ</sequence>
<evidence type="ECO:0000313" key="2">
    <source>
        <dbReference type="EMBL" id="CAB4204000.1"/>
    </source>
</evidence>
<name>A0A6J5S647_9CAUD</name>
<feature type="compositionally biased region" description="Low complexity" evidence="1">
    <location>
        <begin position="186"/>
        <end position="227"/>
    </location>
</feature>
<dbReference type="EMBL" id="LR797337">
    <property type="protein sequence ID" value="CAB4204000.1"/>
    <property type="molecule type" value="Genomic_DNA"/>
</dbReference>
<feature type="compositionally biased region" description="Pro residues" evidence="1">
    <location>
        <begin position="228"/>
        <end position="253"/>
    </location>
</feature>
<accession>A0A6J5S647</accession>
<proteinExistence type="predicted"/>